<dbReference type="GO" id="GO:0030422">
    <property type="term" value="P:siRNA processing"/>
    <property type="evidence" value="ECO:0007669"/>
    <property type="project" value="TreeGrafter"/>
</dbReference>
<dbReference type="InterPro" id="IPR014042">
    <property type="entry name" value="Glutathione_synthase_a-hlx"/>
</dbReference>
<dbReference type="GO" id="GO:0046872">
    <property type="term" value="F:metal ion binding"/>
    <property type="evidence" value="ECO:0007669"/>
    <property type="project" value="UniProtKB-KW"/>
</dbReference>
<comment type="pathway">
    <text evidence="3">Sulfur metabolism; glutathione biosynthesis; glutathione from L-cysteine and L-glutamate: step 2/2.</text>
</comment>
<dbReference type="Gene3D" id="3.40.50.1760">
    <property type="entry name" value="Glutathione synthase, substrate-binding domain superfamily, eukaryotic"/>
    <property type="match status" value="1"/>
</dbReference>
<dbReference type="FunFam" id="1.10.1520.10:FF:000032">
    <property type="entry name" value="Dicer-like protein 2"/>
    <property type="match status" value="1"/>
</dbReference>
<keyword evidence="6" id="KW-0436">Ligase</keyword>
<dbReference type="InterPro" id="IPR038248">
    <property type="entry name" value="Dicer_dimer_sf"/>
</dbReference>
<comment type="function">
    <text evidence="19">Dicer-like endonuclease involved in cleaving double-stranded RNA in the RNA interference (RNAi) pathway. Produces 21 to 25 bp dsRNAs (siRNAs) which target the selective destruction of homologous RNAs leading to sequence-specific suppression of gene expression, called post-transcriptional gene silencing (PTGS). Part of a broad host defense response against viral infection and transposons.</text>
</comment>
<dbReference type="Gene3D" id="3.30.1490.80">
    <property type="match status" value="1"/>
</dbReference>
<evidence type="ECO:0000256" key="11">
    <source>
        <dbReference type="ARBA" id="ARBA00022741"/>
    </source>
</evidence>
<dbReference type="Gene3D" id="3.40.50.300">
    <property type="entry name" value="P-loop containing nucleotide triphosphate hydrolases"/>
    <property type="match status" value="2"/>
</dbReference>
<dbReference type="InterPro" id="IPR000999">
    <property type="entry name" value="RNase_III_dom"/>
</dbReference>
<reference evidence="25" key="1">
    <citation type="submission" date="2021-07" db="EMBL/GenBank/DDBJ databases">
        <authorList>
            <person name="Branca A.L. A."/>
        </authorList>
    </citation>
    <scope>NUCLEOTIDE SEQUENCE</scope>
</reference>
<evidence type="ECO:0000259" key="24">
    <source>
        <dbReference type="PROSITE" id="PS51327"/>
    </source>
</evidence>
<feature type="domain" description="Dicer dsRNA-binding fold" evidence="24">
    <location>
        <begin position="1062"/>
        <end position="1156"/>
    </location>
</feature>
<comment type="caution">
    <text evidence="25">The sequence shown here is derived from an EMBL/GenBank/DDBJ whole genome shotgun (WGS) entry which is preliminary data.</text>
</comment>
<dbReference type="InterPro" id="IPR014001">
    <property type="entry name" value="Helicase_ATP-bd"/>
</dbReference>
<dbReference type="InterPro" id="IPR037013">
    <property type="entry name" value="GSH-S_sub-bd_sf"/>
</dbReference>
<dbReference type="CDD" id="cd18802">
    <property type="entry name" value="SF2_C_dicer"/>
    <property type="match status" value="1"/>
</dbReference>
<accession>A0A9W4NI15</accession>
<dbReference type="GO" id="GO:0005634">
    <property type="term" value="C:nucleus"/>
    <property type="evidence" value="ECO:0007669"/>
    <property type="project" value="TreeGrafter"/>
</dbReference>
<dbReference type="GO" id="GO:0005524">
    <property type="term" value="F:ATP binding"/>
    <property type="evidence" value="ECO:0007669"/>
    <property type="project" value="UniProtKB-KW"/>
</dbReference>
<keyword evidence="8" id="KW-0930">Antiviral protein</keyword>
<evidence type="ECO:0000256" key="14">
    <source>
        <dbReference type="ARBA" id="ARBA00022840"/>
    </source>
</evidence>
<dbReference type="InterPro" id="IPR004887">
    <property type="entry name" value="GSH_synth_subst-bd"/>
</dbReference>
<evidence type="ECO:0000313" key="25">
    <source>
        <dbReference type="EMBL" id="CAG8369334.1"/>
    </source>
</evidence>
<dbReference type="PROSITE" id="PS51194">
    <property type="entry name" value="HELICASE_CTER"/>
    <property type="match status" value="1"/>
</dbReference>
<dbReference type="Pfam" id="PF00636">
    <property type="entry name" value="Ribonuclease_3"/>
    <property type="match status" value="2"/>
</dbReference>
<evidence type="ECO:0000256" key="1">
    <source>
        <dbReference type="ARBA" id="ARBA00001936"/>
    </source>
</evidence>
<dbReference type="InterPro" id="IPR005034">
    <property type="entry name" value="Dicer_dimerisation"/>
</dbReference>
<comment type="cofactor">
    <cofactor evidence="1">
        <name>Mn(2+)</name>
        <dbReference type="ChEBI" id="CHEBI:29035"/>
    </cofactor>
</comment>
<evidence type="ECO:0000256" key="3">
    <source>
        <dbReference type="ARBA" id="ARBA00004965"/>
    </source>
</evidence>
<gene>
    <name evidence="25" type="ORF">PSALAMII_LOCUS4749</name>
</gene>
<keyword evidence="15" id="KW-0460">Magnesium</keyword>
<dbReference type="PROSITE" id="PS00517">
    <property type="entry name" value="RNASE_3_1"/>
    <property type="match status" value="1"/>
</dbReference>
<dbReference type="GO" id="GO:0005737">
    <property type="term" value="C:cytoplasm"/>
    <property type="evidence" value="ECO:0007669"/>
    <property type="project" value="TreeGrafter"/>
</dbReference>
<dbReference type="SUPFAM" id="SSF52540">
    <property type="entry name" value="P-loop containing nucleoside triphosphate hydrolases"/>
    <property type="match status" value="1"/>
</dbReference>
<dbReference type="SMART" id="SM00535">
    <property type="entry name" value="RIBOc"/>
    <property type="match status" value="2"/>
</dbReference>
<evidence type="ECO:0000256" key="15">
    <source>
        <dbReference type="ARBA" id="ARBA00022842"/>
    </source>
</evidence>
<keyword evidence="10" id="KW-0677">Repeat</keyword>
<evidence type="ECO:0000256" key="4">
    <source>
        <dbReference type="ARBA" id="ARBA00010385"/>
    </source>
</evidence>
<feature type="domain" description="Helicase ATP-binding" evidence="22">
    <location>
        <begin position="529"/>
        <end position="707"/>
    </location>
</feature>
<dbReference type="PANTHER" id="PTHR14950:SF37">
    <property type="entry name" value="ENDORIBONUCLEASE DICER"/>
    <property type="match status" value="1"/>
</dbReference>
<dbReference type="EC" id="6.3.2.3" evidence="5"/>
<evidence type="ECO:0000256" key="17">
    <source>
        <dbReference type="ARBA" id="ARBA00023118"/>
    </source>
</evidence>
<dbReference type="PANTHER" id="PTHR14950">
    <property type="entry name" value="DICER-RELATED"/>
    <property type="match status" value="1"/>
</dbReference>
<evidence type="ECO:0000256" key="12">
    <source>
        <dbReference type="ARBA" id="ARBA00022801"/>
    </source>
</evidence>
<dbReference type="GO" id="GO:0003723">
    <property type="term" value="F:RNA binding"/>
    <property type="evidence" value="ECO:0007669"/>
    <property type="project" value="UniProtKB-UniRule"/>
</dbReference>
<dbReference type="InterPro" id="IPR011545">
    <property type="entry name" value="DEAD/DEAH_box_helicase_dom"/>
</dbReference>
<dbReference type="PROSITE" id="PS51327">
    <property type="entry name" value="DICER_DSRBF"/>
    <property type="match status" value="1"/>
</dbReference>
<feature type="domain" description="RNase III" evidence="21">
    <location>
        <begin position="1427"/>
        <end position="1557"/>
    </location>
</feature>
<dbReference type="InterPro" id="IPR027417">
    <property type="entry name" value="P-loop_NTPase"/>
</dbReference>
<dbReference type="PROSITE" id="PS50142">
    <property type="entry name" value="RNASE_3_2"/>
    <property type="match status" value="2"/>
</dbReference>
<dbReference type="InterPro" id="IPR005615">
    <property type="entry name" value="Glutathione_synthase"/>
</dbReference>
<evidence type="ECO:0000256" key="8">
    <source>
        <dbReference type="ARBA" id="ARBA00022721"/>
    </source>
</evidence>
<evidence type="ECO:0000256" key="13">
    <source>
        <dbReference type="ARBA" id="ARBA00022806"/>
    </source>
</evidence>
<dbReference type="GO" id="GO:0004386">
    <property type="term" value="F:helicase activity"/>
    <property type="evidence" value="ECO:0007669"/>
    <property type="project" value="UniProtKB-KW"/>
</dbReference>
<dbReference type="GO" id="GO:0051607">
    <property type="term" value="P:defense response to virus"/>
    <property type="evidence" value="ECO:0007669"/>
    <property type="project" value="UniProtKB-KW"/>
</dbReference>
<evidence type="ECO:0000256" key="2">
    <source>
        <dbReference type="ARBA" id="ARBA00001946"/>
    </source>
</evidence>
<dbReference type="PROSITE" id="PS51192">
    <property type="entry name" value="HELICASE_ATP_BIND_1"/>
    <property type="match status" value="1"/>
</dbReference>
<keyword evidence="9" id="KW-0479">Metal-binding</keyword>
<feature type="domain" description="Helicase C-terminal" evidence="23">
    <location>
        <begin position="866"/>
        <end position="1045"/>
    </location>
</feature>
<dbReference type="Gene3D" id="3.30.470.20">
    <property type="entry name" value="ATP-grasp fold, B domain"/>
    <property type="match status" value="1"/>
</dbReference>
<keyword evidence="12" id="KW-0378">Hydrolase</keyword>
<protein>
    <recommendedName>
        <fullName evidence="5">glutathione synthase</fullName>
        <ecNumber evidence="5">6.3.2.3</ecNumber>
    </recommendedName>
</protein>
<feature type="domain" description="RNase III" evidence="21">
    <location>
        <begin position="1596"/>
        <end position="1780"/>
    </location>
</feature>
<keyword evidence="7" id="KW-0317">Glutathione biosynthesis</keyword>
<dbReference type="Pfam" id="PF03368">
    <property type="entry name" value="Dicer_dimer"/>
    <property type="match status" value="1"/>
</dbReference>
<keyword evidence="13" id="KW-0347">Helicase</keyword>
<evidence type="ECO:0000256" key="16">
    <source>
        <dbReference type="ARBA" id="ARBA00022884"/>
    </source>
</evidence>
<name>A0A9W4NI15_9EURO</name>
<evidence type="ECO:0000256" key="9">
    <source>
        <dbReference type="ARBA" id="ARBA00022723"/>
    </source>
</evidence>
<dbReference type="Gene3D" id="1.10.1520.10">
    <property type="entry name" value="Ribonuclease III domain"/>
    <property type="match status" value="2"/>
</dbReference>
<evidence type="ECO:0000256" key="7">
    <source>
        <dbReference type="ARBA" id="ARBA00022684"/>
    </source>
</evidence>
<dbReference type="Gene3D" id="1.10.1080.10">
    <property type="entry name" value="Glutathione Synthetase, Chain A, domain 3"/>
    <property type="match status" value="1"/>
</dbReference>
<proteinExistence type="inferred from homology"/>
<dbReference type="SUPFAM" id="SSF69065">
    <property type="entry name" value="RNase III domain-like"/>
    <property type="match status" value="2"/>
</dbReference>
<dbReference type="GO" id="GO:0004363">
    <property type="term" value="F:glutathione synthase activity"/>
    <property type="evidence" value="ECO:0007669"/>
    <property type="project" value="UniProtKB-EC"/>
</dbReference>
<dbReference type="Gene3D" id="3.30.160.380">
    <property type="entry name" value="Dicer dimerisation domain"/>
    <property type="match status" value="1"/>
</dbReference>
<dbReference type="SMART" id="SM00490">
    <property type="entry name" value="HELICc"/>
    <property type="match status" value="1"/>
</dbReference>
<keyword evidence="17" id="KW-0051">Antiviral defense</keyword>
<dbReference type="OrthoDB" id="2831684at2759"/>
<evidence type="ECO:0000256" key="20">
    <source>
        <dbReference type="PROSITE-ProRule" id="PRU00657"/>
    </source>
</evidence>
<dbReference type="FunFam" id="3.40.50.300:FF:001669">
    <property type="entry name" value="Dicer-like protein 1"/>
    <property type="match status" value="1"/>
</dbReference>
<dbReference type="Gene3D" id="3.30.1490.50">
    <property type="match status" value="1"/>
</dbReference>
<dbReference type="SUPFAM" id="SSF56059">
    <property type="entry name" value="Glutathione synthetase ATP-binding domain-like"/>
    <property type="match status" value="1"/>
</dbReference>
<keyword evidence="11" id="KW-0547">Nucleotide-binding</keyword>
<dbReference type="Proteomes" id="UP001152646">
    <property type="component" value="Unassembled WGS sequence"/>
</dbReference>
<keyword evidence="18" id="KW-0464">Manganese</keyword>
<evidence type="ECO:0000259" key="23">
    <source>
        <dbReference type="PROSITE" id="PS51194"/>
    </source>
</evidence>
<evidence type="ECO:0000313" key="26">
    <source>
        <dbReference type="Proteomes" id="UP001152646"/>
    </source>
</evidence>
<dbReference type="GO" id="GO:0004525">
    <property type="term" value="F:ribonuclease III activity"/>
    <property type="evidence" value="ECO:0007669"/>
    <property type="project" value="InterPro"/>
</dbReference>
<evidence type="ECO:0000259" key="21">
    <source>
        <dbReference type="PROSITE" id="PS50142"/>
    </source>
</evidence>
<dbReference type="Pfam" id="PF00271">
    <property type="entry name" value="Helicase_C"/>
    <property type="match status" value="1"/>
</dbReference>
<dbReference type="InterPro" id="IPR014709">
    <property type="entry name" value="Glutathione_synthase_C_euk"/>
</dbReference>
<keyword evidence="14" id="KW-0067">ATP-binding</keyword>
<dbReference type="NCBIfam" id="TIGR01986">
    <property type="entry name" value="glut_syn_euk"/>
    <property type="match status" value="1"/>
</dbReference>
<evidence type="ECO:0000256" key="6">
    <source>
        <dbReference type="ARBA" id="ARBA00022598"/>
    </source>
</evidence>
<evidence type="ECO:0000256" key="10">
    <source>
        <dbReference type="ARBA" id="ARBA00022737"/>
    </source>
</evidence>
<dbReference type="InterPro" id="IPR014049">
    <property type="entry name" value="Glutathione_synthase_N_euk"/>
</dbReference>
<evidence type="ECO:0000256" key="18">
    <source>
        <dbReference type="ARBA" id="ARBA00023211"/>
    </source>
</evidence>
<evidence type="ECO:0000259" key="22">
    <source>
        <dbReference type="PROSITE" id="PS51192"/>
    </source>
</evidence>
<comment type="similarity">
    <text evidence="4">Belongs to the eukaryotic GSH synthase family.</text>
</comment>
<sequence length="1884" mass="212166">MSSQSSQGGFLPSEEQVLALLSQIQDWQINHGFLLKLLESETEHDVLSYPVGVSLYPTSFPKSLFNRAMDIQSVYNELYVAIARDEAWLYDATKELIHTESLANALWGIHEQSKAAGAVQEISAAIFRSDYMLHMTNTKSPDRLDGSETTLKQVEFNTFSCAGASHAKRVADMHRYMARTGAYNFKDAPENHRPRASSLPRNDNVESLASLLATAHAAYGAPKSQASKQTAVLYIVQPYNFNVADERPIEYALWEREESVPTYRLDWGEDIIQYTTLTETKELLFHPPWLAGPDPVEISVVYMRAGYEAHEYNHIGWQARLRLEQSSAIKCPSILSHISTFKKVQQALTAPGALERFLSPDKAALIRKTFVMMYPLDQSAEGLRARKILHDDDSSNYILKRSLEGGGNNIYDGIPEFLASTPPGAWSSYILMERIKTPASIPRNILISRTGVEEGLTVSELGILGTCLWKQTKEPPLHNTCAGWTFKTKFADVDEMSVVKGYGLLAGRVRLFAMVATGMANQPPFRSRVYQLEMLEASQKENVIVALIWFLAPTVALCIQQQEVISDQIPNVKTKILTGTDNVDRWTDQGIWDAVLKDIRVVVSTHAVLADALGHGFIQMSRLALLIFDEGDLPHLEACEIYDLLTISAAHHCRGRHPANRIMQNHYHPAVLRSGRGAVPRILGLTASPVVQSKKKELELIEANLDAVCKTPRQHRAGLLENTHRPILERIDYAPFDKQHYLIGSHLLQPLIKCCGSYDIQGDPWIDSLRQKGQNEQLEKALASGQTFCSEQLRRFLERSCHIYEELGGWATDFYIGASIDQLQKSIQEMGDMSDLNQMERKYLLELLLTIPKHDADWGSPHVSFKLQTLLNFLDKMAKPEFSGLIFARRRATVSVLVRILSLHPKTKDVFDCGAFVGWSGNHARKYSLGDLLHRDLQRDTLEEFRAGRKNLIIATDVLEEGIDVSACSLVICFDKPPNLKSFVQRRGRARHKESTYAVMISTKDSSLDLLKWQELEEVMIKAYQDEERRQKEAWELEAPEEQVLERLWVEKTNAVLTADDAIQHLHHFCAVLPVDEHVDNRPMFAFEEDSTGLIRGIVTLPNSVHPSVRQTRGQAVWRTEGAARKEAAFQAYKSLYAYGLVNDNLLPLTRKPELRFSEKETLPSIIDGMEQYDPYVDLARGWSSGPLYQTRLKISNQGVVDEDWAICLILPQFIALPDPITLYMDQETTCSLSFDPLTIVPDITSEILEQMRRITFMYLQAPSSRLRGEERDYVTLFVPDLPHARLKEWLVRYDGKEPALEMHSREPTRAPSGIIRDQAKFSEPRIFDKWIVPEVVSKSSPIELECHSLPRRRNLLQVRTSTTAATATEDGEVEAPRKTFIVPAVTCDVDKLPVKQATFGLVISAILDRLEASLVAHRLNDTVLKGVGIQNIYHVITAITTPIAQASVNYQRYEFFGDSVLKFTVSCQLFFRNTNWHEGYLSESRDKLIQNSRLARAALDTGIDTFILTNRFTPRKWIAPLIRNKAEPKAAKRRISSKVLADVVESLIGAAYVDGGIRKAQACLHRFLPEIDLFTSEISPEIMPNGKGVSNLINEHRLAGLIGYTFKDPALLTEALTHGSCEYDMSTQSYQRLEFLGDAVLDMVVMAIIATHPAEMDQGSMTILKHSVVNANLLAFFCMELSAPDHSMDIEVTDEGDRVNHVPRHDQIHLWRFLRFHGPNVGAARESCVERHKALRDDINDALTHAKEYPWELFARLRADKFFSDIIESTLGAIFIDCGGNLDICQEFVERIGLVRYVQRVIADGVNVVHPRNIAQSIVKGSGTLVFKRKRVESKKGATYRCSAVVNKTEIALVEGCASAEEAEVKVANVAIQRLQENPALVV</sequence>
<dbReference type="CDD" id="cd00593">
    <property type="entry name" value="RIBOc"/>
    <property type="match status" value="2"/>
</dbReference>
<dbReference type="InterPro" id="IPR001650">
    <property type="entry name" value="Helicase_C-like"/>
</dbReference>
<dbReference type="Pfam" id="PF03917">
    <property type="entry name" value="GSH_synth_ATP"/>
    <property type="match status" value="1"/>
</dbReference>
<comment type="similarity">
    <text evidence="20">Belongs to the helicase family. Dicer subfamily.</text>
</comment>
<dbReference type="SUPFAM" id="SSF52440">
    <property type="entry name" value="PreATP-grasp domain"/>
    <property type="match status" value="1"/>
</dbReference>
<dbReference type="InterPro" id="IPR036389">
    <property type="entry name" value="RNase_III_sf"/>
</dbReference>
<evidence type="ECO:0000256" key="5">
    <source>
        <dbReference type="ARBA" id="ARBA00012214"/>
    </source>
</evidence>
<organism evidence="25 26">
    <name type="scientific">Penicillium salamii</name>
    <dbReference type="NCBI Taxonomy" id="1612424"/>
    <lineage>
        <taxon>Eukaryota</taxon>
        <taxon>Fungi</taxon>
        <taxon>Dikarya</taxon>
        <taxon>Ascomycota</taxon>
        <taxon>Pezizomycotina</taxon>
        <taxon>Eurotiomycetes</taxon>
        <taxon>Eurotiomycetidae</taxon>
        <taxon>Eurotiales</taxon>
        <taxon>Aspergillaceae</taxon>
        <taxon>Penicillium</taxon>
    </lineage>
</organism>
<comment type="cofactor">
    <cofactor evidence="2">
        <name>Mg(2+)</name>
        <dbReference type="ChEBI" id="CHEBI:18420"/>
    </cofactor>
</comment>
<dbReference type="InterPro" id="IPR016185">
    <property type="entry name" value="PreATP-grasp_dom_sf"/>
</dbReference>
<keyword evidence="16 20" id="KW-0694">RNA-binding</keyword>
<evidence type="ECO:0000256" key="19">
    <source>
        <dbReference type="ARBA" id="ARBA00025403"/>
    </source>
</evidence>
<dbReference type="Pfam" id="PF00270">
    <property type="entry name" value="DEAD"/>
    <property type="match status" value="1"/>
</dbReference>
<dbReference type="EMBL" id="CAJVPA010000180">
    <property type="protein sequence ID" value="CAG8369334.1"/>
    <property type="molecule type" value="Genomic_DNA"/>
</dbReference>
<dbReference type="GO" id="GO:0050688">
    <property type="term" value="P:regulation of defense response to virus"/>
    <property type="evidence" value="ECO:0007669"/>
    <property type="project" value="UniProtKB-KW"/>
</dbReference>
<dbReference type="Pfam" id="PF03199">
    <property type="entry name" value="GSH_synthase"/>
    <property type="match status" value="1"/>
</dbReference>